<dbReference type="InterPro" id="IPR029068">
    <property type="entry name" value="Glyas_Bleomycin-R_OHBP_Dase"/>
</dbReference>
<protein>
    <submittedName>
        <fullName evidence="2">Glyoxalase-like domain protein</fullName>
    </submittedName>
</protein>
<dbReference type="OrthoDB" id="9804235at2"/>
<dbReference type="CDD" id="cd07247">
    <property type="entry name" value="SgaA_N_like"/>
    <property type="match status" value="1"/>
</dbReference>
<dbReference type="AlphaFoldDB" id="A0A518DT30"/>
<evidence type="ECO:0000313" key="2">
    <source>
        <dbReference type="EMBL" id="QDU94958.1"/>
    </source>
</evidence>
<dbReference type="PANTHER" id="PTHR33993">
    <property type="entry name" value="GLYOXALASE-RELATED"/>
    <property type="match status" value="1"/>
</dbReference>
<gene>
    <name evidence="2" type="ORF">Pla8534_27670</name>
</gene>
<evidence type="ECO:0000259" key="1">
    <source>
        <dbReference type="Pfam" id="PF00903"/>
    </source>
</evidence>
<dbReference type="KEGG" id="lcre:Pla8534_27670"/>
<dbReference type="InterPro" id="IPR052164">
    <property type="entry name" value="Anthracycline_SecMetBiosynth"/>
</dbReference>
<proteinExistence type="predicted"/>
<dbReference type="RefSeq" id="WP_145053746.1">
    <property type="nucleotide sequence ID" value="NZ_CP036433.1"/>
</dbReference>
<dbReference type="SUPFAM" id="SSF54593">
    <property type="entry name" value="Glyoxalase/Bleomycin resistance protein/Dihydroxybiphenyl dioxygenase"/>
    <property type="match status" value="1"/>
</dbReference>
<dbReference type="Gene3D" id="3.10.180.10">
    <property type="entry name" value="2,3-Dihydroxybiphenyl 1,2-Dioxygenase, domain 1"/>
    <property type="match status" value="1"/>
</dbReference>
<dbReference type="InterPro" id="IPR004360">
    <property type="entry name" value="Glyas_Fos-R_dOase_dom"/>
</dbReference>
<dbReference type="Pfam" id="PF00903">
    <property type="entry name" value="Glyoxalase"/>
    <property type="match status" value="1"/>
</dbReference>
<dbReference type="PANTHER" id="PTHR33993:SF2">
    <property type="entry name" value="VOC DOMAIN-CONTAINING PROTEIN"/>
    <property type="match status" value="1"/>
</dbReference>
<feature type="domain" description="Glyoxalase/fosfomycin resistance/dioxygenase" evidence="1">
    <location>
        <begin position="12"/>
        <end position="121"/>
    </location>
</feature>
<reference evidence="2 3" key="1">
    <citation type="submission" date="2019-02" db="EMBL/GenBank/DDBJ databases">
        <title>Deep-cultivation of Planctomycetes and their phenomic and genomic characterization uncovers novel biology.</title>
        <authorList>
            <person name="Wiegand S."/>
            <person name="Jogler M."/>
            <person name="Boedeker C."/>
            <person name="Pinto D."/>
            <person name="Vollmers J."/>
            <person name="Rivas-Marin E."/>
            <person name="Kohn T."/>
            <person name="Peeters S.H."/>
            <person name="Heuer A."/>
            <person name="Rast P."/>
            <person name="Oberbeckmann S."/>
            <person name="Bunk B."/>
            <person name="Jeske O."/>
            <person name="Meyerdierks A."/>
            <person name="Storesund J.E."/>
            <person name="Kallscheuer N."/>
            <person name="Luecker S."/>
            <person name="Lage O.M."/>
            <person name="Pohl T."/>
            <person name="Merkel B.J."/>
            <person name="Hornburger P."/>
            <person name="Mueller R.-W."/>
            <person name="Bruemmer F."/>
            <person name="Labrenz M."/>
            <person name="Spormann A.M."/>
            <person name="Op den Camp H."/>
            <person name="Overmann J."/>
            <person name="Amann R."/>
            <person name="Jetten M.S.M."/>
            <person name="Mascher T."/>
            <person name="Medema M.H."/>
            <person name="Devos D.P."/>
            <person name="Kaster A.-K."/>
            <person name="Ovreas L."/>
            <person name="Rohde M."/>
            <person name="Galperin M.Y."/>
            <person name="Jogler C."/>
        </authorList>
    </citation>
    <scope>NUCLEOTIDE SEQUENCE [LARGE SCALE GENOMIC DNA]</scope>
    <source>
        <strain evidence="2 3">Pla85_3_4</strain>
    </source>
</reference>
<name>A0A518DT30_9BACT</name>
<evidence type="ECO:0000313" key="3">
    <source>
        <dbReference type="Proteomes" id="UP000317648"/>
    </source>
</evidence>
<keyword evidence="3" id="KW-1185">Reference proteome</keyword>
<dbReference type="Proteomes" id="UP000317648">
    <property type="component" value="Chromosome"/>
</dbReference>
<dbReference type="EMBL" id="CP036433">
    <property type="protein sequence ID" value="QDU94958.1"/>
    <property type="molecule type" value="Genomic_DNA"/>
</dbReference>
<accession>A0A518DT30</accession>
<sequence>MSDFNSTHNRAVWFDIPVRDLERAATFYRAVLDITVEIEQAGELRFAVLEHHDGNGGCLVPASEDAPSTGGILLYLNADGRLRTAVEQATRCGGQILEPVHPIGPHGFRAIVLDSEGNRFALHSQTDG</sequence>
<organism evidence="2 3">
    <name type="scientific">Lignipirellula cremea</name>
    <dbReference type="NCBI Taxonomy" id="2528010"/>
    <lineage>
        <taxon>Bacteria</taxon>
        <taxon>Pseudomonadati</taxon>
        <taxon>Planctomycetota</taxon>
        <taxon>Planctomycetia</taxon>
        <taxon>Pirellulales</taxon>
        <taxon>Pirellulaceae</taxon>
        <taxon>Lignipirellula</taxon>
    </lineage>
</organism>